<proteinExistence type="predicted"/>
<evidence type="ECO:0000256" key="1">
    <source>
        <dbReference type="SAM" id="SignalP"/>
    </source>
</evidence>
<feature type="signal peptide" evidence="1">
    <location>
        <begin position="1"/>
        <end position="22"/>
    </location>
</feature>
<dbReference type="PROSITE" id="PS51257">
    <property type="entry name" value="PROKAR_LIPOPROTEIN"/>
    <property type="match status" value="1"/>
</dbReference>
<evidence type="ECO:0000313" key="5">
    <source>
        <dbReference type="Proteomes" id="UP000013034"/>
    </source>
</evidence>
<evidence type="ECO:0000313" key="4">
    <source>
        <dbReference type="EMBL" id="ENU21734.1"/>
    </source>
</evidence>
<keyword evidence="5" id="KW-1185">Reference proteome</keyword>
<dbReference type="RefSeq" id="WP_004657258.1">
    <property type="nucleotide sequence ID" value="NZ_KB849179.1"/>
</dbReference>
<gene>
    <name evidence="4" type="ORF">F993_03656</name>
</gene>
<reference evidence="4 5" key="1">
    <citation type="submission" date="2013-02" db="EMBL/GenBank/DDBJ databases">
        <title>The Genome Sequence of Acinetobacter sp. NIPH 809.</title>
        <authorList>
            <consortium name="The Broad Institute Genome Sequencing Platform"/>
            <consortium name="The Broad Institute Genome Sequencing Center for Infectious Disease"/>
            <person name="Cerqueira G."/>
            <person name="Feldgarden M."/>
            <person name="Courvalin P."/>
            <person name="Perichon B."/>
            <person name="Grillot-Courvalin C."/>
            <person name="Clermont D."/>
            <person name="Rocha E."/>
            <person name="Yoon E.-J."/>
            <person name="Nemec A."/>
            <person name="Walker B."/>
            <person name="Young S.K."/>
            <person name="Zeng Q."/>
            <person name="Gargeya S."/>
            <person name="Fitzgerald M."/>
            <person name="Haas B."/>
            <person name="Abouelleil A."/>
            <person name="Alvarado L."/>
            <person name="Arachchi H.M."/>
            <person name="Berlin A.M."/>
            <person name="Chapman S.B."/>
            <person name="Dewar J."/>
            <person name="Goldberg J."/>
            <person name="Griggs A."/>
            <person name="Gujja S."/>
            <person name="Hansen M."/>
            <person name="Howarth C."/>
            <person name="Imamovic A."/>
            <person name="Larimer J."/>
            <person name="McCowan C."/>
            <person name="Murphy C."/>
            <person name="Neiman D."/>
            <person name="Pearson M."/>
            <person name="Priest M."/>
            <person name="Roberts A."/>
            <person name="Saif S."/>
            <person name="Shea T."/>
            <person name="Sisk P."/>
            <person name="Sykes S."/>
            <person name="Wortman J."/>
            <person name="Nusbaum C."/>
            <person name="Birren B."/>
        </authorList>
    </citation>
    <scope>NUCLEOTIDE SEQUENCE [LARGE SCALE GENOMIC DNA]</scope>
    <source>
        <strain evidence="4 5">NIPH 809</strain>
    </source>
</reference>
<dbReference type="InterPro" id="IPR041290">
    <property type="entry name" value="Tli4_C"/>
</dbReference>
<dbReference type="Proteomes" id="UP000013034">
    <property type="component" value="Unassembled WGS sequence"/>
</dbReference>
<accession>A0ABP2TL22</accession>
<evidence type="ECO:0000259" key="2">
    <source>
        <dbReference type="Pfam" id="PF18426"/>
    </source>
</evidence>
<evidence type="ECO:0000259" key="3">
    <source>
        <dbReference type="Pfam" id="PF18443"/>
    </source>
</evidence>
<sequence length="335" mass="37603">MRIPLASINLVILFLFSGCSYADNDNTNGSQTMIKLDKMQNWCIGRYSFQLPVSAELIGGSDRYNSFYIKNKKNASHDDLKKAYEDKLLEYSKNNMLIIEDRAEQVNDGKTVKVFKGKVGKDQRGANDVYAWVLMNKTLFLINGTYSTKFKTESDEALNHLLNNLVARKNNEIPTQAGVCIDNGFIRNEGKVYRHSYNSIGFRLKDAPSVRVALEAEALSKPTPDLIERTNYNLKKEGLLAKAEAETKTIRKGAKAQNLGGKLEGVEWLVKTPMKGKDGVLATWEHLGTPGLATDPLVQLEVDTGYENNNIKTASINEKESIHLYEVILNTIKRF</sequence>
<dbReference type="InterPro" id="IPR040761">
    <property type="entry name" value="Tli4_N"/>
</dbReference>
<dbReference type="Pfam" id="PF18443">
    <property type="entry name" value="Tli4_N"/>
    <property type="match status" value="1"/>
</dbReference>
<comment type="caution">
    <text evidence="4">The sequence shown here is derived from an EMBL/GenBank/DDBJ whole genome shotgun (WGS) entry which is preliminary data.</text>
</comment>
<feature type="domain" description="Tle cognate immunity protein 4 C-terminal" evidence="2">
    <location>
        <begin position="172"/>
        <end position="333"/>
    </location>
</feature>
<dbReference type="EMBL" id="APOI01000030">
    <property type="protein sequence ID" value="ENU21734.1"/>
    <property type="molecule type" value="Genomic_DNA"/>
</dbReference>
<keyword evidence="1" id="KW-0732">Signal</keyword>
<feature type="chain" id="PRO_5045675613" description="Tle cognate immunity protein 4 C-terminal domain-containing protein" evidence="1">
    <location>
        <begin position="23"/>
        <end position="335"/>
    </location>
</feature>
<dbReference type="Pfam" id="PF18426">
    <property type="entry name" value="Tli4_C"/>
    <property type="match status" value="1"/>
</dbReference>
<protein>
    <recommendedName>
        <fullName evidence="6">Tle cognate immunity protein 4 C-terminal domain-containing protein</fullName>
    </recommendedName>
</protein>
<organism evidence="4 5">
    <name type="scientific">Acinetobacter proteolyticus</name>
    <dbReference type="NCBI Taxonomy" id="1776741"/>
    <lineage>
        <taxon>Bacteria</taxon>
        <taxon>Pseudomonadati</taxon>
        <taxon>Pseudomonadota</taxon>
        <taxon>Gammaproteobacteria</taxon>
        <taxon>Moraxellales</taxon>
        <taxon>Moraxellaceae</taxon>
        <taxon>Acinetobacter</taxon>
    </lineage>
</organism>
<feature type="domain" description="Tle cognate immunity protein 4 N-terminal" evidence="3">
    <location>
        <begin position="41"/>
        <end position="153"/>
    </location>
</feature>
<evidence type="ECO:0008006" key="6">
    <source>
        <dbReference type="Google" id="ProtNLM"/>
    </source>
</evidence>
<name>A0ABP2TL22_9GAMM</name>